<protein>
    <submittedName>
        <fullName evidence="2">Uncharacterized protein</fullName>
    </submittedName>
</protein>
<feature type="region of interest" description="Disordered" evidence="1">
    <location>
        <begin position="1"/>
        <end position="23"/>
    </location>
</feature>
<name>A0A511MAI0_9NOCA</name>
<comment type="caution">
    <text evidence="2">The sequence shown here is derived from an EMBL/GenBank/DDBJ whole genome shotgun (WGS) entry which is preliminary data.</text>
</comment>
<dbReference type="AlphaFoldDB" id="A0A511MAI0"/>
<evidence type="ECO:0000313" key="3">
    <source>
        <dbReference type="Proteomes" id="UP000321424"/>
    </source>
</evidence>
<keyword evidence="3" id="KW-1185">Reference proteome</keyword>
<evidence type="ECO:0000256" key="1">
    <source>
        <dbReference type="SAM" id="MobiDB-lite"/>
    </source>
</evidence>
<gene>
    <name evidence="2" type="ORF">NN4_16170</name>
</gene>
<accession>A0A511MAI0</accession>
<reference evidence="2 3" key="1">
    <citation type="submission" date="2019-07" db="EMBL/GenBank/DDBJ databases">
        <title>Whole genome shotgun sequence of Nocardia ninae NBRC 108245.</title>
        <authorList>
            <person name="Hosoyama A."/>
            <person name="Uohara A."/>
            <person name="Ohji S."/>
            <person name="Ichikawa N."/>
        </authorList>
    </citation>
    <scope>NUCLEOTIDE SEQUENCE [LARGE SCALE GENOMIC DNA]</scope>
    <source>
        <strain evidence="2 3">NBRC 108245</strain>
    </source>
</reference>
<proteinExistence type="predicted"/>
<dbReference type="EMBL" id="BJXA01000007">
    <property type="protein sequence ID" value="GEM37098.1"/>
    <property type="molecule type" value="Genomic_DNA"/>
</dbReference>
<evidence type="ECO:0000313" key="2">
    <source>
        <dbReference type="EMBL" id="GEM37098.1"/>
    </source>
</evidence>
<sequence length="117" mass="12556">MVRRTESTVQSDDALGVPTGYHPPTTVICHSVANDRRARHDYLRGSHDTAQEQGHDDGIEIEQATAARDRLAPLLRRAGDPGHRAVQLPSAPSEFTHRYAAGAALADLVGVAAPLTK</sequence>
<organism evidence="2 3">
    <name type="scientific">Nocardia ninae NBRC 108245</name>
    <dbReference type="NCBI Taxonomy" id="1210091"/>
    <lineage>
        <taxon>Bacteria</taxon>
        <taxon>Bacillati</taxon>
        <taxon>Actinomycetota</taxon>
        <taxon>Actinomycetes</taxon>
        <taxon>Mycobacteriales</taxon>
        <taxon>Nocardiaceae</taxon>
        <taxon>Nocardia</taxon>
    </lineage>
</organism>
<dbReference type="Proteomes" id="UP000321424">
    <property type="component" value="Unassembled WGS sequence"/>
</dbReference>